<comment type="caution">
    <text evidence="2">The sequence shown here is derived from an EMBL/GenBank/DDBJ whole genome shotgun (WGS) entry which is preliminary data.</text>
</comment>
<sequence length="201" mass="21277">MLLIKVFALALATVATAIISPAMEQLAANLGVPAADIEELLSTTDVSCLDITKYTKALQVKPEDVAGWTESLKTSALEQLQDRVQAYVDEAGSKVTKRQQSNREKVQAEVDELIGRYRSDHEKDHRRRLSGCPSDRCTVCAASLTAAYVAALAVCGAAAVTEEAISSGFLAALAITQLGTCVTGASGVYTGGWSYCLGMTK</sequence>
<proteinExistence type="predicted"/>
<accession>A0A8H4L0A2</accession>
<gene>
    <name evidence="2" type="ORF">FALBO_14548</name>
</gene>
<feature type="chain" id="PRO_5034292762" evidence="1">
    <location>
        <begin position="18"/>
        <end position="201"/>
    </location>
</feature>
<dbReference type="AlphaFoldDB" id="A0A8H4L0A2"/>
<name>A0A8H4L0A2_9HYPO</name>
<evidence type="ECO:0000313" key="2">
    <source>
        <dbReference type="EMBL" id="KAF4458713.1"/>
    </source>
</evidence>
<reference evidence="2 3" key="1">
    <citation type="submission" date="2020-01" db="EMBL/GenBank/DDBJ databases">
        <title>Identification and distribution of gene clusters putatively required for synthesis of sphingolipid metabolism inhibitors in phylogenetically diverse species of the filamentous fungus Fusarium.</title>
        <authorList>
            <person name="Kim H.-S."/>
            <person name="Busman M."/>
            <person name="Brown D.W."/>
            <person name="Divon H."/>
            <person name="Uhlig S."/>
            <person name="Proctor R.H."/>
        </authorList>
    </citation>
    <scope>NUCLEOTIDE SEQUENCE [LARGE SCALE GENOMIC DNA]</scope>
    <source>
        <strain evidence="2 3">NRRL 20459</strain>
    </source>
</reference>
<dbReference type="EMBL" id="JAADYS010002375">
    <property type="protein sequence ID" value="KAF4458713.1"/>
    <property type="molecule type" value="Genomic_DNA"/>
</dbReference>
<feature type="signal peptide" evidence="1">
    <location>
        <begin position="1"/>
        <end position="17"/>
    </location>
</feature>
<dbReference type="OrthoDB" id="5096681at2759"/>
<evidence type="ECO:0000256" key="1">
    <source>
        <dbReference type="SAM" id="SignalP"/>
    </source>
</evidence>
<organism evidence="2 3">
    <name type="scientific">Fusarium albosuccineum</name>
    <dbReference type="NCBI Taxonomy" id="1237068"/>
    <lineage>
        <taxon>Eukaryota</taxon>
        <taxon>Fungi</taxon>
        <taxon>Dikarya</taxon>
        <taxon>Ascomycota</taxon>
        <taxon>Pezizomycotina</taxon>
        <taxon>Sordariomycetes</taxon>
        <taxon>Hypocreomycetidae</taxon>
        <taxon>Hypocreales</taxon>
        <taxon>Nectriaceae</taxon>
        <taxon>Fusarium</taxon>
        <taxon>Fusarium decemcellulare species complex</taxon>
    </lineage>
</organism>
<keyword evidence="1" id="KW-0732">Signal</keyword>
<evidence type="ECO:0000313" key="3">
    <source>
        <dbReference type="Proteomes" id="UP000554235"/>
    </source>
</evidence>
<protein>
    <submittedName>
        <fullName evidence="2">Uncharacterized protein</fullName>
    </submittedName>
</protein>
<keyword evidence="3" id="KW-1185">Reference proteome</keyword>
<dbReference type="Proteomes" id="UP000554235">
    <property type="component" value="Unassembled WGS sequence"/>
</dbReference>